<comment type="caution">
    <text evidence="4">The sequence shown here is derived from an EMBL/GenBank/DDBJ whole genome shotgun (WGS) entry which is preliminary data.</text>
</comment>
<dbReference type="GO" id="GO:0005829">
    <property type="term" value="C:cytosol"/>
    <property type="evidence" value="ECO:0007669"/>
    <property type="project" value="TreeGrafter"/>
</dbReference>
<evidence type="ECO:0000256" key="2">
    <source>
        <dbReference type="SAM" id="MobiDB-lite"/>
    </source>
</evidence>
<dbReference type="GO" id="GO:0006281">
    <property type="term" value="P:DNA repair"/>
    <property type="evidence" value="ECO:0007669"/>
    <property type="project" value="InterPro"/>
</dbReference>
<feature type="domain" description="UmuC" evidence="3">
    <location>
        <begin position="14"/>
        <end position="126"/>
    </location>
</feature>
<dbReference type="EMBL" id="QRGR01000045">
    <property type="protein sequence ID" value="RDV11125.1"/>
    <property type="molecule type" value="Genomic_DNA"/>
</dbReference>
<sequence length="248" mass="28385">MFVEQPLRDFFREEAYVKKQMVPLHEFRQYRRSEVEVYSIDKSFLDLGNFYNVNLQDYARTMKDTVRLWTGIPVAVGVAPTKTLAKVANQISKKSAKASGVLVLTDERHIEEALKRTEVGDVWGIGPRYARKLATFDITTVWQLHNATDAFAKKHLTVAGLRTVRALHSMPCIYLEMIPPARQNICTSLSFGSTFTELDEIKGGDGHPYRALHHQDPRPEQLCRRAHGFPADEPVQRPESNLLQQQHR</sequence>
<dbReference type="Pfam" id="PF00817">
    <property type="entry name" value="IMS"/>
    <property type="match status" value="1"/>
</dbReference>
<gene>
    <name evidence="4" type="ORF">DXT99_25260</name>
</gene>
<organism evidence="4 5">
    <name type="scientific">Pontibacter diazotrophicus</name>
    <dbReference type="NCBI Taxonomy" id="1400979"/>
    <lineage>
        <taxon>Bacteria</taxon>
        <taxon>Pseudomonadati</taxon>
        <taxon>Bacteroidota</taxon>
        <taxon>Cytophagia</taxon>
        <taxon>Cytophagales</taxon>
        <taxon>Hymenobacteraceae</taxon>
        <taxon>Pontibacter</taxon>
    </lineage>
</organism>
<dbReference type="Proteomes" id="UP000256708">
    <property type="component" value="Unassembled WGS sequence"/>
</dbReference>
<name>A0A3D8L182_9BACT</name>
<dbReference type="GO" id="GO:0042276">
    <property type="term" value="P:error-prone translesion synthesis"/>
    <property type="evidence" value="ECO:0007669"/>
    <property type="project" value="TreeGrafter"/>
</dbReference>
<dbReference type="PANTHER" id="PTHR11076">
    <property type="entry name" value="DNA REPAIR POLYMERASE UMUC / TRANSFERASE FAMILY MEMBER"/>
    <property type="match status" value="1"/>
</dbReference>
<dbReference type="GO" id="GO:0009432">
    <property type="term" value="P:SOS response"/>
    <property type="evidence" value="ECO:0007669"/>
    <property type="project" value="TreeGrafter"/>
</dbReference>
<evidence type="ECO:0000313" key="4">
    <source>
        <dbReference type="EMBL" id="RDV11125.1"/>
    </source>
</evidence>
<feature type="region of interest" description="Disordered" evidence="2">
    <location>
        <begin position="227"/>
        <end position="248"/>
    </location>
</feature>
<feature type="compositionally biased region" description="Polar residues" evidence="2">
    <location>
        <begin position="238"/>
        <end position="248"/>
    </location>
</feature>
<dbReference type="Gene3D" id="3.30.70.270">
    <property type="match status" value="1"/>
</dbReference>
<comment type="similarity">
    <text evidence="1">Belongs to the DNA polymerase type-Y family.</text>
</comment>
<evidence type="ECO:0000313" key="5">
    <source>
        <dbReference type="Proteomes" id="UP000256708"/>
    </source>
</evidence>
<dbReference type="OrthoDB" id="9808813at2"/>
<dbReference type="PANTHER" id="PTHR11076:SF34">
    <property type="entry name" value="PROTEIN UMUC"/>
    <property type="match status" value="1"/>
</dbReference>
<evidence type="ECO:0000256" key="1">
    <source>
        <dbReference type="ARBA" id="ARBA00010945"/>
    </source>
</evidence>
<dbReference type="AlphaFoldDB" id="A0A3D8L182"/>
<proteinExistence type="inferred from homology"/>
<dbReference type="GO" id="GO:0003887">
    <property type="term" value="F:DNA-directed DNA polymerase activity"/>
    <property type="evidence" value="ECO:0007669"/>
    <property type="project" value="TreeGrafter"/>
</dbReference>
<protein>
    <recommendedName>
        <fullName evidence="3">UmuC domain-containing protein</fullName>
    </recommendedName>
</protein>
<reference evidence="5" key="1">
    <citation type="submission" date="2018-08" db="EMBL/GenBank/DDBJ databases">
        <authorList>
            <person name="Liu Z.-W."/>
            <person name="Du Z.-J."/>
        </authorList>
    </citation>
    <scope>NUCLEOTIDE SEQUENCE [LARGE SCALE GENOMIC DNA]</scope>
    <source>
        <strain evidence="5">H4X</strain>
    </source>
</reference>
<dbReference type="PROSITE" id="PS50173">
    <property type="entry name" value="UMUC"/>
    <property type="match status" value="1"/>
</dbReference>
<dbReference type="InterPro" id="IPR001126">
    <property type="entry name" value="UmuC"/>
</dbReference>
<dbReference type="InterPro" id="IPR050116">
    <property type="entry name" value="DNA_polymerase-Y"/>
</dbReference>
<evidence type="ECO:0000259" key="3">
    <source>
        <dbReference type="PROSITE" id="PS50173"/>
    </source>
</evidence>
<dbReference type="InterPro" id="IPR043128">
    <property type="entry name" value="Rev_trsase/Diguanyl_cyclase"/>
</dbReference>
<dbReference type="InterPro" id="IPR043502">
    <property type="entry name" value="DNA/RNA_pol_sf"/>
</dbReference>
<accession>A0A3D8L182</accession>
<dbReference type="Gene3D" id="1.10.150.20">
    <property type="entry name" value="5' to 3' exonuclease, C-terminal subdomain"/>
    <property type="match status" value="1"/>
</dbReference>
<keyword evidence="5" id="KW-1185">Reference proteome</keyword>
<dbReference type="SUPFAM" id="SSF56672">
    <property type="entry name" value="DNA/RNA polymerases"/>
    <property type="match status" value="1"/>
</dbReference>